<evidence type="ECO:0000256" key="4">
    <source>
        <dbReference type="ARBA" id="ARBA00035104"/>
    </source>
</evidence>
<dbReference type="Proteomes" id="UP000006811">
    <property type="component" value="Chromosome"/>
</dbReference>
<sequence length="116" mass="13966">MRYYEIILIIRPDQSENITHIIDIYKKIIILNKGKIYRLEDWGRKSLSYAIQKLRKAHFLLMNIKATVPLIKELERHFKFNNNIIRSLILINKKSIKKISPMLKIKNDNKKIFFVI</sequence>
<proteinExistence type="inferred from homology"/>
<keyword evidence="8" id="KW-1185">Reference proteome</keyword>
<dbReference type="Pfam" id="PF01250">
    <property type="entry name" value="Ribosomal_S6"/>
    <property type="match status" value="1"/>
</dbReference>
<evidence type="ECO:0000256" key="5">
    <source>
        <dbReference type="ARBA" id="ARBA00035294"/>
    </source>
</evidence>
<protein>
    <recommendedName>
        <fullName evidence="5 6">Small ribosomal subunit protein bS6</fullName>
    </recommendedName>
</protein>
<dbReference type="GO" id="GO:0003735">
    <property type="term" value="F:structural constituent of ribosome"/>
    <property type="evidence" value="ECO:0007669"/>
    <property type="project" value="InterPro"/>
</dbReference>
<dbReference type="PANTHER" id="PTHR21011:SF1">
    <property type="entry name" value="SMALL RIBOSOMAL SUBUNIT PROTEIN BS6M"/>
    <property type="match status" value="1"/>
</dbReference>
<evidence type="ECO:0000313" key="7">
    <source>
        <dbReference type="EMBL" id="AEH39940.1"/>
    </source>
</evidence>
<accession>F7WZR4</accession>
<evidence type="ECO:0000256" key="2">
    <source>
        <dbReference type="ARBA" id="ARBA00022980"/>
    </source>
</evidence>
<keyword evidence="6" id="KW-0694">RNA-binding</keyword>
<dbReference type="OrthoDB" id="9812702at2"/>
<dbReference type="SUPFAM" id="SSF54995">
    <property type="entry name" value="Ribosomal protein S6"/>
    <property type="match status" value="1"/>
</dbReference>
<dbReference type="eggNOG" id="COG0360">
    <property type="taxonomic scope" value="Bacteria"/>
</dbReference>
<comment type="function">
    <text evidence="4 6">Binds together with bS18 to 16S ribosomal RNA.</text>
</comment>
<keyword evidence="6" id="KW-0699">rRNA-binding</keyword>
<dbReference type="InterPro" id="IPR000529">
    <property type="entry name" value="Ribosomal_bS6"/>
</dbReference>
<dbReference type="CDD" id="cd00473">
    <property type="entry name" value="bS6"/>
    <property type="match status" value="1"/>
</dbReference>
<dbReference type="GO" id="GO:0070181">
    <property type="term" value="F:small ribosomal subunit rRNA binding"/>
    <property type="evidence" value="ECO:0007669"/>
    <property type="project" value="TreeGrafter"/>
</dbReference>
<dbReference type="GO" id="GO:0022627">
    <property type="term" value="C:cytosolic small ribosomal subunit"/>
    <property type="evidence" value="ECO:0007669"/>
    <property type="project" value="TreeGrafter"/>
</dbReference>
<dbReference type="PANTHER" id="PTHR21011">
    <property type="entry name" value="MITOCHONDRIAL 28S RIBOSOMAL PROTEIN S6"/>
    <property type="match status" value="1"/>
</dbReference>
<dbReference type="InterPro" id="IPR014717">
    <property type="entry name" value="Transl_elong_EF1B/ribsomal_bS6"/>
</dbReference>
<dbReference type="InterPro" id="IPR035980">
    <property type="entry name" value="Ribosomal_bS6_sf"/>
</dbReference>
<evidence type="ECO:0000313" key="8">
    <source>
        <dbReference type="Proteomes" id="UP000006811"/>
    </source>
</evidence>
<dbReference type="EMBL" id="CP001817">
    <property type="protein sequence ID" value="AEH39940.1"/>
    <property type="molecule type" value="Genomic_DNA"/>
</dbReference>
<organism evidence="7 8">
    <name type="scientific">Buchnera aphidicola</name>
    <name type="common">Cinara tujafilina</name>
    <dbReference type="NCBI Taxonomy" id="261317"/>
    <lineage>
        <taxon>Bacteria</taxon>
        <taxon>Pseudomonadati</taxon>
        <taxon>Pseudomonadota</taxon>
        <taxon>Gammaproteobacteria</taxon>
        <taxon>Enterobacterales</taxon>
        <taxon>Erwiniaceae</taxon>
        <taxon>Buchnera</taxon>
    </lineage>
</organism>
<dbReference type="HOGENOM" id="CLU_113441_6_1_6"/>
<dbReference type="Gene3D" id="3.30.70.60">
    <property type="match status" value="1"/>
</dbReference>
<dbReference type="AlphaFoldDB" id="F7WZR4"/>
<evidence type="ECO:0000256" key="3">
    <source>
        <dbReference type="ARBA" id="ARBA00023274"/>
    </source>
</evidence>
<evidence type="ECO:0000256" key="6">
    <source>
        <dbReference type="HAMAP-Rule" id="MF_00360"/>
    </source>
</evidence>
<keyword evidence="2 6" id="KW-0689">Ribosomal protein</keyword>
<dbReference type="InterPro" id="IPR020814">
    <property type="entry name" value="Ribosomal_S6_plastid/chlpt"/>
</dbReference>
<evidence type="ECO:0000256" key="1">
    <source>
        <dbReference type="ARBA" id="ARBA00009512"/>
    </source>
</evidence>
<keyword evidence="3 6" id="KW-0687">Ribonucleoprotein</keyword>
<dbReference type="GO" id="GO:0006412">
    <property type="term" value="P:translation"/>
    <property type="evidence" value="ECO:0007669"/>
    <property type="project" value="UniProtKB-UniRule"/>
</dbReference>
<comment type="similarity">
    <text evidence="1 6">Belongs to the bacterial ribosomal protein bS6 family.</text>
</comment>
<reference evidence="7 8" key="1">
    <citation type="journal article" date="2011" name="Appl. Environ. Microbiol.">
        <title>The genome of Buchnera aphidicola from the aphid Cinara tujafilina provides new clues about the evolutionary history of metabolic losses in bacterial endosymbionts.</title>
        <authorList>
            <person name="Lamelas A."/>
            <person name="Gosalbes M.J."/>
            <person name="Moya A."/>
            <person name="Latorre A."/>
        </authorList>
    </citation>
    <scope>NUCLEOTIDE SEQUENCE [LARGE SCALE GENOMIC DNA]</scope>
    <source>
        <strain evidence="8">Cinara tujafilina</strain>
    </source>
</reference>
<dbReference type="STRING" id="261317.BCTU_379"/>
<name>F7WZR4_9GAMM</name>
<dbReference type="NCBIfam" id="TIGR00166">
    <property type="entry name" value="S6"/>
    <property type="match status" value="1"/>
</dbReference>
<gene>
    <name evidence="6 7" type="primary">rpsF</name>
    <name evidence="7" type="ORF">BCTU_379</name>
</gene>
<dbReference type="KEGG" id="baj:BCTU_379"/>
<dbReference type="HAMAP" id="MF_00360">
    <property type="entry name" value="Ribosomal_bS6"/>
    <property type="match status" value="1"/>
</dbReference>